<dbReference type="InterPro" id="IPR007111">
    <property type="entry name" value="NACHT_NTPase"/>
</dbReference>
<keyword evidence="1" id="KW-0547">Nucleotide-binding</keyword>
<sequence length="1035" mass="114555">MVAEAAALRLGGTVATAAGRWWLGGKRREQERQLPMEELIRLRVPGMRLQREVRQQFEQITNAVFDRLEPFLRHAFSRLEDGGRQAVLDAVADTFARADLSDEALLDHNVQPAELTRAITGSVRGPVGLNEAETRLYEILFAECVEYYVRIVRSLPAFQERATSELLARTATLGGEVARLLERLPDRSLLAPDGTDQDTAFRRQYLELVSRDLDEVELFRRTSEQAAAPRVRLSVGYVSLRAVGDDGGRRRVARALPAARPDMSDWEEHAGAGDGSGTRVEAALRDASRVLLRGEAGSGKTTLLRWLAIMAARGSFQGELAGWNGLTPILVKLREYSGRALPDPKAMLDGIAGPITGIMPRGWVERQLTEGRVLLLIDGVDELLERERRAVRDWLRRLLGQYQARVVVTSRPAAAGAEWLRREDFTALHLERMTPPDLAAFVRQWHQAVRELDDELPCPVDELPRYEQSLLASLKDRAHLQSLAGTPLLAAMLCAMHLNRGRHLPRDRMELYRNALHALVHDRDADRNVPSAMDSELSLGDKLVVLRDLAWRLSDNNRSEIDLDRAAGYVTAKLRAMRHLDVLDGGRVLEQLRHRSGVLRSPAADRVDFVHRTFQEYLAAEEAAEEDRIGNLVGRAHLDQWRETVIMTAGHANTRQREELLDGILDRADAEPRHARTLRLLAAACQETLPSVGDTLATRLDGAVSHLLPARRKTDPPALAAVGPGLLRRLPTSLDALTEKAAAQTVRTVALIGGEDALRLLAGYVGDERDGVINELIAAWDYFDADGYVDAVLLRLPLAERAVQLNHSGQLRAAGRLRTLTHVHVNAPVRELGFATDLPPLTELWVGNHQGETPNLTALLAQPALERLTLLGETRVRSAEPLGELKELEWLGLGVSAEADLAVLHTLPKLREVLLSHDGIDSPSLRVLTTLPRLEQVQLLGDVGSVPRDFEELAGMTGLDYLYLYGHDVGAWLTTLRSAPPALHHLFLINCLVPADPRAFSSLPSLDRVDFIRCLTPDGTPVARYDIPDVDGIAS</sequence>
<keyword evidence="5" id="KW-1185">Reference proteome</keyword>
<dbReference type="InterPro" id="IPR032675">
    <property type="entry name" value="LRR_dom_sf"/>
</dbReference>
<organism evidence="4 5">
    <name type="scientific">Streptomyces chisholmiae</name>
    <dbReference type="NCBI Taxonomy" id="3075540"/>
    <lineage>
        <taxon>Bacteria</taxon>
        <taxon>Bacillati</taxon>
        <taxon>Actinomycetota</taxon>
        <taxon>Actinomycetes</taxon>
        <taxon>Kitasatosporales</taxon>
        <taxon>Streptomycetaceae</taxon>
        <taxon>Streptomyces</taxon>
    </lineage>
</organism>
<dbReference type="Gene3D" id="3.80.10.10">
    <property type="entry name" value="Ribonuclease Inhibitor"/>
    <property type="match status" value="1"/>
</dbReference>
<dbReference type="SUPFAM" id="SSF52540">
    <property type="entry name" value="P-loop containing nucleoside triphosphate hydrolases"/>
    <property type="match status" value="1"/>
</dbReference>
<dbReference type="InterPro" id="IPR054547">
    <property type="entry name" value="NNH1"/>
</dbReference>
<dbReference type="EMBL" id="JAVREO010000014">
    <property type="protein sequence ID" value="MDT0269040.1"/>
    <property type="molecule type" value="Genomic_DNA"/>
</dbReference>
<name>A0ABU2JVM8_9ACTN</name>
<dbReference type="Proteomes" id="UP001183410">
    <property type="component" value="Unassembled WGS sequence"/>
</dbReference>
<dbReference type="PANTHER" id="PTHR46844:SF1">
    <property type="entry name" value="SLR5058 PROTEIN"/>
    <property type="match status" value="1"/>
</dbReference>
<comment type="caution">
    <text evidence="4">The sequence shown here is derived from an EMBL/GenBank/DDBJ whole genome shotgun (WGS) entry which is preliminary data.</text>
</comment>
<dbReference type="Pfam" id="PF22733">
    <property type="entry name" value="NNH1"/>
    <property type="match status" value="1"/>
</dbReference>
<keyword evidence="2" id="KW-0067">ATP-binding</keyword>
<evidence type="ECO:0000313" key="5">
    <source>
        <dbReference type="Proteomes" id="UP001183410"/>
    </source>
</evidence>
<gene>
    <name evidence="4" type="ORF">RM844_22395</name>
</gene>
<dbReference type="RefSeq" id="WP_311669220.1">
    <property type="nucleotide sequence ID" value="NZ_JAVREO010000014.1"/>
</dbReference>
<accession>A0ABU2JVM8</accession>
<dbReference type="PANTHER" id="PTHR46844">
    <property type="entry name" value="SLR5058 PROTEIN"/>
    <property type="match status" value="1"/>
</dbReference>
<evidence type="ECO:0000313" key="4">
    <source>
        <dbReference type="EMBL" id="MDT0269040.1"/>
    </source>
</evidence>
<dbReference type="Pfam" id="PF05729">
    <property type="entry name" value="NACHT"/>
    <property type="match status" value="1"/>
</dbReference>
<feature type="domain" description="NACHT" evidence="3">
    <location>
        <begin position="288"/>
        <end position="625"/>
    </location>
</feature>
<dbReference type="SUPFAM" id="SSF52047">
    <property type="entry name" value="RNI-like"/>
    <property type="match status" value="1"/>
</dbReference>
<evidence type="ECO:0000259" key="3">
    <source>
        <dbReference type="PROSITE" id="PS50837"/>
    </source>
</evidence>
<evidence type="ECO:0000256" key="2">
    <source>
        <dbReference type="ARBA" id="ARBA00022840"/>
    </source>
</evidence>
<dbReference type="InterPro" id="IPR027417">
    <property type="entry name" value="P-loop_NTPase"/>
</dbReference>
<reference evidence="5" key="1">
    <citation type="submission" date="2023-07" db="EMBL/GenBank/DDBJ databases">
        <title>30 novel species of actinomycetes from the DSMZ collection.</title>
        <authorList>
            <person name="Nouioui I."/>
        </authorList>
    </citation>
    <scope>NUCLEOTIDE SEQUENCE [LARGE SCALE GENOMIC DNA]</scope>
    <source>
        <strain evidence="5">DSM 44915</strain>
    </source>
</reference>
<proteinExistence type="predicted"/>
<evidence type="ECO:0000256" key="1">
    <source>
        <dbReference type="ARBA" id="ARBA00022741"/>
    </source>
</evidence>
<dbReference type="PROSITE" id="PS50837">
    <property type="entry name" value="NACHT"/>
    <property type="match status" value="1"/>
</dbReference>
<protein>
    <submittedName>
        <fullName evidence="4">NACHT domain-containing protein</fullName>
    </submittedName>
</protein>
<dbReference type="Gene3D" id="3.40.50.300">
    <property type="entry name" value="P-loop containing nucleotide triphosphate hydrolases"/>
    <property type="match status" value="1"/>
</dbReference>